<comment type="caution">
    <text evidence="1">The sequence shown here is derived from an EMBL/GenBank/DDBJ whole genome shotgun (WGS) entry which is preliminary data.</text>
</comment>
<organism evidence="1 2">
    <name type="scientific">Spongiivirga citrea</name>
    <dbReference type="NCBI Taxonomy" id="1481457"/>
    <lineage>
        <taxon>Bacteria</taxon>
        <taxon>Pseudomonadati</taxon>
        <taxon>Bacteroidota</taxon>
        <taxon>Flavobacteriia</taxon>
        <taxon>Flavobacteriales</taxon>
        <taxon>Flavobacteriaceae</taxon>
        <taxon>Spongiivirga</taxon>
    </lineage>
</organism>
<name>A0A6M0CKM5_9FLAO</name>
<protein>
    <submittedName>
        <fullName evidence="1">Uncharacterized protein</fullName>
    </submittedName>
</protein>
<proteinExistence type="predicted"/>
<dbReference type="RefSeq" id="WP_164032879.1">
    <property type="nucleotide sequence ID" value="NZ_JAABOQ010000005.1"/>
</dbReference>
<dbReference type="Proteomes" id="UP000474296">
    <property type="component" value="Unassembled WGS sequence"/>
</dbReference>
<keyword evidence="2" id="KW-1185">Reference proteome</keyword>
<dbReference type="EMBL" id="JAABOQ010000005">
    <property type="protein sequence ID" value="NER18202.1"/>
    <property type="molecule type" value="Genomic_DNA"/>
</dbReference>
<sequence>MNLVLRSKRFFETVEINKLLRHASRDIFQSNSSFEAIVERYVGRKKEEQALMAFCALEIACDDTIHFLQDKRKKVFVRYEEVRSKLGKTRSLQPVIDLQEITAKIEFMLARLRVEKEQTQVNEPYSFRRRSKNTIATH</sequence>
<dbReference type="AlphaFoldDB" id="A0A6M0CKM5"/>
<accession>A0A6M0CKM5</accession>
<reference evidence="1 2" key="1">
    <citation type="submission" date="2020-01" db="EMBL/GenBank/DDBJ databases">
        <title>Spongiivirga citrea KCTC 32990T.</title>
        <authorList>
            <person name="Wang G."/>
        </authorList>
    </citation>
    <scope>NUCLEOTIDE SEQUENCE [LARGE SCALE GENOMIC DNA]</scope>
    <source>
        <strain evidence="1 2">KCTC 32990</strain>
    </source>
</reference>
<gene>
    <name evidence="1" type="ORF">GWK10_13330</name>
</gene>
<evidence type="ECO:0000313" key="2">
    <source>
        <dbReference type="Proteomes" id="UP000474296"/>
    </source>
</evidence>
<evidence type="ECO:0000313" key="1">
    <source>
        <dbReference type="EMBL" id="NER18202.1"/>
    </source>
</evidence>